<evidence type="ECO:0000313" key="2">
    <source>
        <dbReference type="Proteomes" id="UP000235739"/>
    </source>
</evidence>
<dbReference type="RefSeq" id="WP_102598782.1">
    <property type="nucleotide sequence ID" value="NZ_JABUYH010000019.1"/>
</dbReference>
<evidence type="ECO:0000313" key="1">
    <source>
        <dbReference type="EMBL" id="PMQ19710.1"/>
    </source>
</evidence>
<protein>
    <recommendedName>
        <fullName evidence="3">Hydrolase</fullName>
    </recommendedName>
</protein>
<sequence>MNQFVDWKLAAKAAKTLMPAGPKIQSQDAARIVEELRIAAGEGLVEAEKVSKLSSSAPSQTLVVDRAGWAKAVSQNFSAMLPAARQEVPGAVPLIAGAELGAVLSVLGTRVLGQFDPFVGPRLLLNAPTITQIRGELNVNARDFYLWIATHEQTHRLQFEHAPWIPEVMKQTLAEAFEPLAGNTSSMRDLGERLKSMKSEVSELTSIMSVLEGHAMVVMNDVTSIRSIKTIRRRFEARGENRSALAILLGKVLGLDAKALQYKRGAKFVRHIVDEIGYEGFNEIFTAREMFPSADELDHPERWLARTR</sequence>
<gene>
    <name evidence="1" type="ORF">CIK84_13790</name>
</gene>
<dbReference type="PANTHER" id="PTHR39420:SF1">
    <property type="entry name" value="HYDROLASE"/>
    <property type="match status" value="1"/>
</dbReference>
<accession>A0A2N7S0N6</accession>
<dbReference type="InterPro" id="IPR018766">
    <property type="entry name" value="Zinicin_2"/>
</dbReference>
<proteinExistence type="predicted"/>
<dbReference type="Proteomes" id="UP000235739">
    <property type="component" value="Unassembled WGS sequence"/>
</dbReference>
<reference evidence="1 2" key="1">
    <citation type="journal article" date="2017" name="Elife">
        <title>Extensive horizontal gene transfer in cheese-associated bacteria.</title>
        <authorList>
            <person name="Bonham K.S."/>
            <person name="Wolfe B.E."/>
            <person name="Dutton R.J."/>
        </authorList>
    </citation>
    <scope>NUCLEOTIDE SEQUENCE [LARGE SCALE GENOMIC DNA]</scope>
    <source>
        <strain evidence="1 2">JB182</strain>
    </source>
</reference>
<dbReference type="SUPFAM" id="SSF55486">
    <property type="entry name" value="Metalloproteases ('zincins'), catalytic domain"/>
    <property type="match status" value="1"/>
</dbReference>
<dbReference type="PANTHER" id="PTHR39420">
    <property type="match status" value="1"/>
</dbReference>
<name>A0A2N7S0N6_9MICC</name>
<organism evidence="1 2">
    <name type="scientific">Glutamicibacter arilaitensis</name>
    <dbReference type="NCBI Taxonomy" id="256701"/>
    <lineage>
        <taxon>Bacteria</taxon>
        <taxon>Bacillati</taxon>
        <taxon>Actinomycetota</taxon>
        <taxon>Actinomycetes</taxon>
        <taxon>Micrococcales</taxon>
        <taxon>Micrococcaceae</taxon>
        <taxon>Glutamicibacter</taxon>
    </lineage>
</organism>
<dbReference type="Pfam" id="PF10103">
    <property type="entry name" value="Zincin_2"/>
    <property type="match status" value="1"/>
</dbReference>
<dbReference type="InterPro" id="IPR042271">
    <property type="entry name" value="Zinicin_2_N"/>
</dbReference>
<evidence type="ECO:0008006" key="3">
    <source>
        <dbReference type="Google" id="ProtNLM"/>
    </source>
</evidence>
<dbReference type="Gene3D" id="1.20.150.30">
    <property type="entry name" value="Zincin-like metallopeptidase, N-terminal domain"/>
    <property type="match status" value="1"/>
</dbReference>
<dbReference type="EMBL" id="PNQX01000002">
    <property type="protein sequence ID" value="PMQ19710.1"/>
    <property type="molecule type" value="Genomic_DNA"/>
</dbReference>
<dbReference type="AlphaFoldDB" id="A0A2N7S0N6"/>
<comment type="caution">
    <text evidence="1">The sequence shown here is derived from an EMBL/GenBank/DDBJ whole genome shotgun (WGS) entry which is preliminary data.</text>
</comment>